<keyword evidence="4" id="KW-1185">Reference proteome</keyword>
<dbReference type="InterPro" id="IPR021104">
    <property type="entry name" value="KfrA_DNA-bd_N"/>
</dbReference>
<dbReference type="Gene3D" id="1.10.287.1490">
    <property type="match status" value="1"/>
</dbReference>
<dbReference type="Proteomes" id="UP001143362">
    <property type="component" value="Unassembled WGS sequence"/>
</dbReference>
<keyword evidence="1" id="KW-0175">Coiled coil</keyword>
<dbReference type="GO" id="GO:0003677">
    <property type="term" value="F:DNA binding"/>
    <property type="evidence" value="ECO:0007669"/>
    <property type="project" value="UniProtKB-KW"/>
</dbReference>
<name>A0ABT3TKE5_9GAMM</name>
<proteinExistence type="predicted"/>
<gene>
    <name evidence="3" type="ORF">EYC98_17750</name>
</gene>
<organism evidence="3 4">
    <name type="scientific">Candidatus Litorirhabdus singularis</name>
    <dbReference type="NCBI Taxonomy" id="2518993"/>
    <lineage>
        <taxon>Bacteria</taxon>
        <taxon>Pseudomonadati</taxon>
        <taxon>Pseudomonadota</taxon>
        <taxon>Gammaproteobacteria</taxon>
        <taxon>Cellvibrionales</taxon>
        <taxon>Halieaceae</taxon>
        <taxon>Candidatus Litorirhabdus</taxon>
    </lineage>
</organism>
<dbReference type="Pfam" id="PF11740">
    <property type="entry name" value="KfrA_N"/>
    <property type="match status" value="1"/>
</dbReference>
<accession>A0ABT3TKE5</accession>
<dbReference type="EMBL" id="SHNN01000004">
    <property type="protein sequence ID" value="MCX2982710.1"/>
    <property type="molecule type" value="Genomic_DNA"/>
</dbReference>
<evidence type="ECO:0000256" key="1">
    <source>
        <dbReference type="SAM" id="Coils"/>
    </source>
</evidence>
<evidence type="ECO:0000313" key="4">
    <source>
        <dbReference type="Proteomes" id="UP001143362"/>
    </source>
</evidence>
<reference evidence="3" key="1">
    <citation type="submission" date="2019-02" db="EMBL/GenBank/DDBJ databases">
        <authorList>
            <person name="Li S.-H."/>
        </authorList>
    </citation>
    <scope>NUCLEOTIDE SEQUENCE</scope>
    <source>
        <strain evidence="3">IMCC14734</strain>
    </source>
</reference>
<keyword evidence="3" id="KW-0238">DNA-binding</keyword>
<feature type="coiled-coil region" evidence="1">
    <location>
        <begin position="104"/>
        <end position="215"/>
    </location>
</feature>
<comment type="caution">
    <text evidence="3">The sequence shown here is derived from an EMBL/GenBank/DDBJ whole genome shotgun (WGS) entry which is preliminary data.</text>
</comment>
<feature type="domain" description="KfrA N-terminal DNA-binding" evidence="2">
    <location>
        <begin position="25"/>
        <end position="137"/>
    </location>
</feature>
<evidence type="ECO:0000313" key="3">
    <source>
        <dbReference type="EMBL" id="MCX2982710.1"/>
    </source>
</evidence>
<evidence type="ECO:0000259" key="2">
    <source>
        <dbReference type="Pfam" id="PF11740"/>
    </source>
</evidence>
<protein>
    <submittedName>
        <fullName evidence="3">DNA-binding protein</fullName>
    </submittedName>
</protein>
<sequence length="220" mass="24471">MVGMIPYQTVCTESLNMRNISSEKREAITQAADRLVSEGREQPTNDDVRTAMGGGSIADISPVMREWRESRSSISARVEMPDAAKKAGDKFVGQLWLTLNQLTSGAVENTRQECEERIKVYEAEKDEAFSEIELLESKISSLEDSLSGIQQNFDDASGEVRDLLDKVRSLDVEREKAITQANAVREALEDSQAQLKEARASNSKLQDKLISLVEDAEKKT</sequence>